<comment type="caution">
    <text evidence="2">The sequence shown here is derived from an EMBL/GenBank/DDBJ whole genome shotgun (WGS) entry which is preliminary data.</text>
</comment>
<feature type="domain" description="CD-NTase-associated protein 12/Pycsar effector protein TIR" evidence="1">
    <location>
        <begin position="8"/>
        <end position="125"/>
    </location>
</feature>
<sequence>MTPARPAVFIGSSSERLDVANKLQVLLDHAAECEVWSQGVFGLGSLTLQSLAAVRHKFDFAVLVLDVDDTAVSRGDAKSIPRDNVIFELGLFMGALGHERTFIVYDRSRPPDLPSDLAGVTAATYQPHASGITQGALGAAATRIEEEMRRVGRRTAVPADVDHSEPRISELIQIRQRYTLSVDSPRHLDMEYYRRQKIRCNAPDGLKSHALVWTRTSDALPPFDASEPTIRLRSPERTGAGTAYLADGPRRNNASAFTLDLKFDPPLVFGETIDFTIDGTFRNYRFSRAEDLRVATKDTPIGQRDFDFLSWTVNHPTRELDFTVDLPADVGITAWGPRSSRRKDAFPIANGPNVALNEEYDCTEETDGGQRFVRMQLRVQEPKLNCRYRLAWKLP</sequence>
<evidence type="ECO:0000313" key="3">
    <source>
        <dbReference type="Proteomes" id="UP001635817"/>
    </source>
</evidence>
<gene>
    <name evidence="2" type="ORF">ACK4CP_30550</name>
</gene>
<proteinExistence type="predicted"/>
<dbReference type="InterPro" id="IPR019302">
    <property type="entry name" value="CAP12/PCTIR_TIR_dom"/>
</dbReference>
<evidence type="ECO:0000313" key="2">
    <source>
        <dbReference type="EMBL" id="MFN6554766.1"/>
    </source>
</evidence>
<protein>
    <submittedName>
        <fullName evidence="2">TIR domain-containing protein</fullName>
    </submittedName>
</protein>
<accession>A0ABW9M3A7</accession>
<evidence type="ECO:0000259" key="1">
    <source>
        <dbReference type="Pfam" id="PF10137"/>
    </source>
</evidence>
<keyword evidence="3" id="KW-1185">Reference proteome</keyword>
<dbReference type="RefSeq" id="WP_409552816.1">
    <property type="nucleotide sequence ID" value="NZ_JBKBDE010000014.1"/>
</dbReference>
<dbReference type="Pfam" id="PF10137">
    <property type="entry name" value="CAP12-PCTIR_TIR"/>
    <property type="match status" value="1"/>
</dbReference>
<dbReference type="EMBL" id="JBKBDE010000014">
    <property type="protein sequence ID" value="MFN6554766.1"/>
    <property type="molecule type" value="Genomic_DNA"/>
</dbReference>
<name>A0ABW9M3A7_9MYCO</name>
<dbReference type="Proteomes" id="UP001635817">
    <property type="component" value="Unassembled WGS sequence"/>
</dbReference>
<organism evidence="2 3">
    <name type="scientific">Mycolicibacterium septicum</name>
    <dbReference type="NCBI Taxonomy" id="98668"/>
    <lineage>
        <taxon>Bacteria</taxon>
        <taxon>Bacillati</taxon>
        <taxon>Actinomycetota</taxon>
        <taxon>Actinomycetes</taxon>
        <taxon>Mycobacteriales</taxon>
        <taxon>Mycobacteriaceae</taxon>
        <taxon>Mycolicibacterium</taxon>
    </lineage>
</organism>
<reference evidence="2 3" key="1">
    <citation type="submission" date="2024-12" db="EMBL/GenBank/DDBJ databases">
        <title>The coexistence of Mycolicibacterium septicum and Mycolicibacterium nivoides in clinical samples.</title>
        <authorList>
            <person name="Wang C."/>
            <person name="Feng Y."/>
            <person name="Zong Z."/>
        </authorList>
    </citation>
    <scope>NUCLEOTIDE SEQUENCE [LARGE SCALE GENOMIC DNA]</scope>
    <source>
        <strain evidence="2 3">120310</strain>
    </source>
</reference>